<sequence>MQRPLVCISWQIRALEDYFPPNTEREPDPEVEGRGRAGLLADLRYYSGSNGSDILEAYRKIPGSFLAPLAVLEGRNAFHVRTLFHCWELLTAAEAERGQRYKYWIYARLDWLWLALPPDLSVFEDADPAAVWIPDGQDWDGINDRFAIVPRKYAKPYFCRWPWLVNGSFLPMMHRATGRLPASDFYRGPEWSLLAAMHWYRVPIRRFGSTGAILCMGGRRAKYGRCTRPTNPAAFSYKYSAEVSEASATFPLIQQTFVNCWMAGPRLLRLQRTVVCVLNADVAPRCRAASCDAKCWTDVYDYGRCCLDGREGLWVLPSPEAAEAILNSGNYPFCWPIVEAVQRCLLREDLESLAEGTKRAIRAASLRLPVTSGY</sequence>
<dbReference type="Proteomes" id="UP000649617">
    <property type="component" value="Unassembled WGS sequence"/>
</dbReference>
<protein>
    <submittedName>
        <fullName evidence="1">Uncharacterized protein</fullName>
    </submittedName>
</protein>
<name>A0A812IQN4_SYMPI</name>
<comment type="caution">
    <text evidence="1">The sequence shown here is derived from an EMBL/GenBank/DDBJ whole genome shotgun (WGS) entry which is preliminary data.</text>
</comment>
<dbReference type="EMBL" id="CAJNIZ010000336">
    <property type="protein sequence ID" value="CAE7159423.1"/>
    <property type="molecule type" value="Genomic_DNA"/>
</dbReference>
<reference evidence="1" key="1">
    <citation type="submission" date="2021-02" db="EMBL/GenBank/DDBJ databases">
        <authorList>
            <person name="Dougan E. K."/>
            <person name="Rhodes N."/>
            <person name="Thang M."/>
            <person name="Chan C."/>
        </authorList>
    </citation>
    <scope>NUCLEOTIDE SEQUENCE</scope>
</reference>
<keyword evidence="2" id="KW-1185">Reference proteome</keyword>
<organism evidence="1 2">
    <name type="scientific">Symbiodinium pilosum</name>
    <name type="common">Dinoflagellate</name>
    <dbReference type="NCBI Taxonomy" id="2952"/>
    <lineage>
        <taxon>Eukaryota</taxon>
        <taxon>Sar</taxon>
        <taxon>Alveolata</taxon>
        <taxon>Dinophyceae</taxon>
        <taxon>Suessiales</taxon>
        <taxon>Symbiodiniaceae</taxon>
        <taxon>Symbiodinium</taxon>
    </lineage>
</organism>
<proteinExistence type="predicted"/>
<gene>
    <name evidence="1" type="ORF">SPIL2461_LOCUS453</name>
</gene>
<evidence type="ECO:0000313" key="2">
    <source>
        <dbReference type="Proteomes" id="UP000649617"/>
    </source>
</evidence>
<dbReference type="AlphaFoldDB" id="A0A812IQN4"/>
<dbReference type="OrthoDB" id="412062at2759"/>
<accession>A0A812IQN4</accession>
<evidence type="ECO:0000313" key="1">
    <source>
        <dbReference type="EMBL" id="CAE7159423.1"/>
    </source>
</evidence>